<feature type="chain" id="PRO_5002213077" evidence="2">
    <location>
        <begin position="22"/>
        <end position="164"/>
    </location>
</feature>
<sequence>MQALALCLAIFLSLAFLHCHGKEKRDANDEDTKNQVKKGRKADKVGCTYGNQDIGEGLTRYYEQPCKKVSCENGQYKETNCSQVNNENIERPQQENPNAFPKCCPSKDEKKNQNHEMCSSDLQLEPTADQKFRRTKLILDQSRKQRSKQSGRNDYLSPMLFLQA</sequence>
<evidence type="ECO:0000256" key="1">
    <source>
        <dbReference type="SAM" id="MobiDB-lite"/>
    </source>
</evidence>
<dbReference type="EMBL" id="GBZX01000447">
    <property type="protein sequence ID" value="JAG92293.1"/>
    <property type="molecule type" value="mRNA"/>
</dbReference>
<feature type="signal peptide" evidence="2">
    <location>
        <begin position="1"/>
        <end position="21"/>
    </location>
</feature>
<feature type="region of interest" description="Disordered" evidence="1">
    <location>
        <begin position="136"/>
        <end position="164"/>
    </location>
</feature>
<keyword evidence="2" id="KW-0732">Signal</keyword>
<evidence type="ECO:0000256" key="2">
    <source>
        <dbReference type="SAM" id="SignalP"/>
    </source>
</evidence>
<proteinExistence type="evidence at transcript level"/>
<accession>A0A0C9SF78</accession>
<protein>
    <submittedName>
        <fullName evidence="3">Putative secreted protein</fullName>
    </submittedName>
</protein>
<evidence type="ECO:0000313" key="3">
    <source>
        <dbReference type="EMBL" id="JAG92293.1"/>
    </source>
</evidence>
<dbReference type="AlphaFoldDB" id="A0A0C9SF78"/>
<name>A0A0C9SF78_AMBAM</name>
<organism evidence="3">
    <name type="scientific">Amblyomma americanum</name>
    <name type="common">Lone star tick</name>
    <dbReference type="NCBI Taxonomy" id="6943"/>
    <lineage>
        <taxon>Eukaryota</taxon>
        <taxon>Metazoa</taxon>
        <taxon>Ecdysozoa</taxon>
        <taxon>Arthropoda</taxon>
        <taxon>Chelicerata</taxon>
        <taxon>Arachnida</taxon>
        <taxon>Acari</taxon>
        <taxon>Parasitiformes</taxon>
        <taxon>Ixodida</taxon>
        <taxon>Ixodoidea</taxon>
        <taxon>Ixodidae</taxon>
        <taxon>Amblyomminae</taxon>
        <taxon>Amblyomma</taxon>
    </lineage>
</organism>
<reference evidence="3" key="1">
    <citation type="journal article" date="2015" name="PLoS ONE">
        <title>An Insight into the Sialome of the Lone Star Tick, Amblyomma americanum, with a Glimpse on Its Time Dependent Gene Expression.</title>
        <authorList>
            <person name="Karim S."/>
            <person name="Ribeiro J.M."/>
        </authorList>
    </citation>
    <scope>NUCLEOTIDE SEQUENCE</scope>
    <source>
        <tissue evidence="3">Salivary gland</tissue>
    </source>
</reference>